<dbReference type="EMBL" id="SLUN01000038">
    <property type="protein sequence ID" value="TCL59751.1"/>
    <property type="molecule type" value="Genomic_DNA"/>
</dbReference>
<dbReference type="PROSITE" id="PS00211">
    <property type="entry name" value="ABC_TRANSPORTER_1"/>
    <property type="match status" value="1"/>
</dbReference>
<dbReference type="Pfam" id="PF00005">
    <property type="entry name" value="ABC_tran"/>
    <property type="match status" value="1"/>
</dbReference>
<accession>A0A4R1R2Y6</accession>
<protein>
    <submittedName>
        <fullName evidence="5">ABC-2 type transport system ATP-binding protein</fullName>
    </submittedName>
</protein>
<dbReference type="SUPFAM" id="SSF52540">
    <property type="entry name" value="P-loop containing nucleoside triphosphate hydrolases"/>
    <property type="match status" value="1"/>
</dbReference>
<dbReference type="InterPro" id="IPR027417">
    <property type="entry name" value="P-loop_NTPase"/>
</dbReference>
<keyword evidence="3 5" id="KW-0067">ATP-binding</keyword>
<dbReference type="Proteomes" id="UP000295008">
    <property type="component" value="Unassembled WGS sequence"/>
</dbReference>
<evidence type="ECO:0000256" key="1">
    <source>
        <dbReference type="ARBA" id="ARBA00022448"/>
    </source>
</evidence>
<evidence type="ECO:0000256" key="3">
    <source>
        <dbReference type="ARBA" id="ARBA00022840"/>
    </source>
</evidence>
<dbReference type="AlphaFoldDB" id="A0A4R1R2Y6"/>
<dbReference type="GO" id="GO:0005524">
    <property type="term" value="F:ATP binding"/>
    <property type="evidence" value="ECO:0007669"/>
    <property type="project" value="UniProtKB-KW"/>
</dbReference>
<keyword evidence="2" id="KW-0547">Nucleotide-binding</keyword>
<sequence length="265" mass="30484">MAGNVRKTKGRVSLGGFDLDRDELATKRVIGVVPQEIAFDFVFTVAEVLKLQSGYFGLRNNRDWIDRLLAELALEDKRNSRVRDLSGGMKRRLLIAKALVHRPQLLILDEPTAGVDIQLRRSLHDFLLRLHRTGTTIILTTHYLEEAEKLCNRVVIIDQGRIVADEPRQELMARFAGKINVRLRLEETPDGPGWEDLQQFRPEREEPALIRLQVKKEGLADLFQTLSRHRLSFTDLNIDQPKLEEVYLKLINHGKERPDETVTIV</sequence>
<evidence type="ECO:0000259" key="4">
    <source>
        <dbReference type="PROSITE" id="PS50893"/>
    </source>
</evidence>
<name>A0A4R1R2Y6_HYDET</name>
<dbReference type="GO" id="GO:0016887">
    <property type="term" value="F:ATP hydrolysis activity"/>
    <property type="evidence" value="ECO:0007669"/>
    <property type="project" value="InterPro"/>
</dbReference>
<evidence type="ECO:0000313" key="5">
    <source>
        <dbReference type="EMBL" id="TCL59751.1"/>
    </source>
</evidence>
<keyword evidence="6" id="KW-1185">Reference proteome</keyword>
<organism evidence="5 6">
    <name type="scientific">Hydrogenispora ethanolica</name>
    <dbReference type="NCBI Taxonomy" id="1082276"/>
    <lineage>
        <taxon>Bacteria</taxon>
        <taxon>Bacillati</taxon>
        <taxon>Bacillota</taxon>
        <taxon>Hydrogenispora</taxon>
    </lineage>
</organism>
<dbReference type="InterPro" id="IPR050763">
    <property type="entry name" value="ABC_transporter_ATP-binding"/>
</dbReference>
<feature type="domain" description="ABC transporter" evidence="4">
    <location>
        <begin position="1"/>
        <end position="184"/>
    </location>
</feature>
<comment type="caution">
    <text evidence="5">The sequence shown here is derived from an EMBL/GenBank/DDBJ whole genome shotgun (WGS) entry which is preliminary data.</text>
</comment>
<dbReference type="InterPro" id="IPR017871">
    <property type="entry name" value="ABC_transporter-like_CS"/>
</dbReference>
<dbReference type="InterPro" id="IPR003439">
    <property type="entry name" value="ABC_transporter-like_ATP-bd"/>
</dbReference>
<dbReference type="PANTHER" id="PTHR42711:SF15">
    <property type="entry name" value="ABC-TYPE MULTIDRUG TRANSPORT SYSTEM, ATPASE COMPONENT"/>
    <property type="match status" value="1"/>
</dbReference>
<gene>
    <name evidence="5" type="ORF">EDC14_103844</name>
</gene>
<proteinExistence type="predicted"/>
<dbReference type="CDD" id="cd03230">
    <property type="entry name" value="ABC_DR_subfamily_A"/>
    <property type="match status" value="1"/>
</dbReference>
<reference evidence="5 6" key="1">
    <citation type="submission" date="2019-03" db="EMBL/GenBank/DDBJ databases">
        <title>Genomic Encyclopedia of Type Strains, Phase IV (KMG-IV): sequencing the most valuable type-strain genomes for metagenomic binning, comparative biology and taxonomic classification.</title>
        <authorList>
            <person name="Goeker M."/>
        </authorList>
    </citation>
    <scope>NUCLEOTIDE SEQUENCE [LARGE SCALE GENOMIC DNA]</scope>
    <source>
        <strain evidence="5 6">LX-B</strain>
    </source>
</reference>
<dbReference type="Gene3D" id="3.40.50.300">
    <property type="entry name" value="P-loop containing nucleotide triphosphate hydrolases"/>
    <property type="match status" value="1"/>
</dbReference>
<dbReference type="PROSITE" id="PS50893">
    <property type="entry name" value="ABC_TRANSPORTER_2"/>
    <property type="match status" value="1"/>
</dbReference>
<evidence type="ECO:0000313" key="6">
    <source>
        <dbReference type="Proteomes" id="UP000295008"/>
    </source>
</evidence>
<keyword evidence="1" id="KW-0813">Transport</keyword>
<dbReference type="RefSeq" id="WP_243663076.1">
    <property type="nucleotide sequence ID" value="NZ_SLUN01000038.1"/>
</dbReference>
<evidence type="ECO:0000256" key="2">
    <source>
        <dbReference type="ARBA" id="ARBA00022741"/>
    </source>
</evidence>
<dbReference type="PANTHER" id="PTHR42711">
    <property type="entry name" value="ABC TRANSPORTER ATP-BINDING PROTEIN"/>
    <property type="match status" value="1"/>
</dbReference>